<dbReference type="EMBL" id="AMQN01007680">
    <property type="status" value="NOT_ANNOTATED_CDS"/>
    <property type="molecule type" value="Genomic_DNA"/>
</dbReference>
<dbReference type="EMBL" id="KB301152">
    <property type="protein sequence ID" value="ELU05882.1"/>
    <property type="molecule type" value="Genomic_DNA"/>
</dbReference>
<evidence type="ECO:0000313" key="3">
    <source>
        <dbReference type="EMBL" id="ELU05882.1"/>
    </source>
</evidence>
<dbReference type="GO" id="GO:0005737">
    <property type="term" value="C:cytoplasm"/>
    <property type="evidence" value="ECO:0007669"/>
    <property type="project" value="TreeGrafter"/>
</dbReference>
<dbReference type="InterPro" id="IPR038772">
    <property type="entry name" value="Sph/SMPD2-like"/>
</dbReference>
<dbReference type="InterPro" id="IPR036691">
    <property type="entry name" value="Endo/exonu/phosph_ase_sf"/>
</dbReference>
<evidence type="ECO:0000313" key="4">
    <source>
        <dbReference type="EnsemblMetazoa" id="CapteP206143"/>
    </source>
</evidence>
<reference evidence="5" key="1">
    <citation type="submission" date="2012-12" db="EMBL/GenBank/DDBJ databases">
        <authorList>
            <person name="Hellsten U."/>
            <person name="Grimwood J."/>
            <person name="Chapman J.A."/>
            <person name="Shapiro H."/>
            <person name="Aerts A."/>
            <person name="Otillar R.P."/>
            <person name="Terry A.Y."/>
            <person name="Boore J.L."/>
            <person name="Simakov O."/>
            <person name="Marletaz F."/>
            <person name="Cho S.-J."/>
            <person name="Edsinger-Gonzales E."/>
            <person name="Havlak P."/>
            <person name="Kuo D.-H."/>
            <person name="Larsson T."/>
            <person name="Lv J."/>
            <person name="Arendt D."/>
            <person name="Savage R."/>
            <person name="Osoegawa K."/>
            <person name="de Jong P."/>
            <person name="Lindberg D.R."/>
            <person name="Seaver E.C."/>
            <person name="Weisblat D.A."/>
            <person name="Putnam N.H."/>
            <person name="Grigoriev I.V."/>
            <person name="Rokhsar D.S."/>
        </authorList>
    </citation>
    <scope>NUCLEOTIDE SEQUENCE</scope>
    <source>
        <strain evidence="5">I ESC-2004</strain>
    </source>
</reference>
<keyword evidence="5" id="KW-1185">Reference proteome</keyword>
<name>R7UPK7_CAPTE</name>
<sequence>MSQHVPDIVYHNPYPTSLYLLFDNIARCLMFPFKSCVDNFCSCFLPITTELAKPYLLLHIYFIFLPLYFIMTICSIPIGFFGYLIWFSIQKRRRKFRYSESSPFVLHTKHYDFTFTTANLCLLPESFSRFNNLNRTSWRAYEQGRVIAQAQLHKRFNSNGDVKNGTTSNLQKSKLKAKNMEHGTIPHFPMTDFLLLQEGSWEITKAEKLGQQLHRAYPHIIYDIGSHSLSSNLTFANSGLMFASKYPILAVDFKPFSKRYKQCKLASKGLLQVDLGLTSMGKREVGYIFNTHLQVYQGSLSGTEPIQMSQMDEMIRWTEEFEKETSGDDDVILFDILGGDFNLDNMSPVDRESCCHPIFSVYEDLGRVKTGKDYDWARGTELRQLLVHDPLIQTPHGLCHALSDDILMQTYVLDSDIEVSTPAIAQYLAKRDENGKVIPSPWGGRRRIDFVMPRKGTNTEVTGYNFVTALAGLTDHIPVSISLRI</sequence>
<proteinExistence type="predicted"/>
<protein>
    <recommendedName>
        <fullName evidence="1">sphingomyelin phosphodiesterase</fullName>
        <ecNumber evidence="1">3.1.4.12</ecNumber>
    </recommendedName>
</protein>
<reference evidence="3 5" key="2">
    <citation type="journal article" date="2013" name="Nature">
        <title>Insights into bilaterian evolution from three spiralian genomes.</title>
        <authorList>
            <person name="Simakov O."/>
            <person name="Marletaz F."/>
            <person name="Cho S.J."/>
            <person name="Edsinger-Gonzales E."/>
            <person name="Havlak P."/>
            <person name="Hellsten U."/>
            <person name="Kuo D.H."/>
            <person name="Larsson T."/>
            <person name="Lv J."/>
            <person name="Arendt D."/>
            <person name="Savage R."/>
            <person name="Osoegawa K."/>
            <person name="de Jong P."/>
            <person name="Grimwood J."/>
            <person name="Chapman J.A."/>
            <person name="Shapiro H."/>
            <person name="Aerts A."/>
            <person name="Otillar R.P."/>
            <person name="Terry A.Y."/>
            <person name="Boore J.L."/>
            <person name="Grigoriev I.V."/>
            <person name="Lindberg D.R."/>
            <person name="Seaver E.C."/>
            <person name="Weisblat D.A."/>
            <person name="Putnam N.H."/>
            <person name="Rokhsar D.S."/>
        </authorList>
    </citation>
    <scope>NUCLEOTIDE SEQUENCE</scope>
    <source>
        <strain evidence="3 5">I ESC-2004</strain>
    </source>
</reference>
<dbReference type="Proteomes" id="UP000014760">
    <property type="component" value="Unassembled WGS sequence"/>
</dbReference>
<dbReference type="STRING" id="283909.R7UPK7"/>
<dbReference type="OrthoDB" id="40902at2759"/>
<dbReference type="SUPFAM" id="SSF56219">
    <property type="entry name" value="DNase I-like"/>
    <property type="match status" value="1"/>
</dbReference>
<evidence type="ECO:0000256" key="1">
    <source>
        <dbReference type="ARBA" id="ARBA00012369"/>
    </source>
</evidence>
<dbReference type="PANTHER" id="PTHR16320:SF1">
    <property type="entry name" value="SPHINGOMYELINASE DDB_G0288017"/>
    <property type="match status" value="1"/>
</dbReference>
<organism evidence="3">
    <name type="scientific">Capitella teleta</name>
    <name type="common">Polychaete worm</name>
    <dbReference type="NCBI Taxonomy" id="283909"/>
    <lineage>
        <taxon>Eukaryota</taxon>
        <taxon>Metazoa</taxon>
        <taxon>Spiralia</taxon>
        <taxon>Lophotrochozoa</taxon>
        <taxon>Annelida</taxon>
        <taxon>Polychaeta</taxon>
        <taxon>Sedentaria</taxon>
        <taxon>Scolecida</taxon>
        <taxon>Capitellidae</taxon>
        <taxon>Capitella</taxon>
    </lineage>
</organism>
<gene>
    <name evidence="3" type="ORF">CAPTEDRAFT_206143</name>
</gene>
<dbReference type="HOGENOM" id="CLU_028243_0_0_1"/>
<dbReference type="PANTHER" id="PTHR16320">
    <property type="entry name" value="SPHINGOMYELINASE FAMILY MEMBER"/>
    <property type="match status" value="1"/>
</dbReference>
<dbReference type="EC" id="3.1.4.12" evidence="1"/>
<keyword evidence="2" id="KW-1133">Transmembrane helix</keyword>
<evidence type="ECO:0000313" key="5">
    <source>
        <dbReference type="Proteomes" id="UP000014760"/>
    </source>
</evidence>
<reference evidence="4" key="3">
    <citation type="submission" date="2015-06" db="UniProtKB">
        <authorList>
            <consortium name="EnsemblMetazoa"/>
        </authorList>
    </citation>
    <scope>IDENTIFICATION</scope>
</reference>
<dbReference type="GO" id="GO:0004767">
    <property type="term" value="F:sphingomyelin phosphodiesterase activity"/>
    <property type="evidence" value="ECO:0007669"/>
    <property type="project" value="UniProtKB-EC"/>
</dbReference>
<dbReference type="EnsemblMetazoa" id="CapteT206143">
    <property type="protein sequence ID" value="CapteP206143"/>
    <property type="gene ID" value="CapteG206143"/>
</dbReference>
<accession>R7UPK7</accession>
<keyword evidence="2" id="KW-0812">Transmembrane</keyword>
<dbReference type="AlphaFoldDB" id="R7UPK7"/>
<dbReference type="OMA" id="LGCWAPA"/>
<feature type="transmembrane region" description="Helical" evidence="2">
    <location>
        <begin position="60"/>
        <end position="87"/>
    </location>
</feature>
<dbReference type="Gene3D" id="3.60.10.10">
    <property type="entry name" value="Endonuclease/exonuclease/phosphatase"/>
    <property type="match status" value="1"/>
</dbReference>
<keyword evidence="2" id="KW-0472">Membrane</keyword>
<evidence type="ECO:0000256" key="2">
    <source>
        <dbReference type="SAM" id="Phobius"/>
    </source>
</evidence>